<dbReference type="Pfam" id="PF22725">
    <property type="entry name" value="GFO_IDH_MocA_C3"/>
    <property type="match status" value="1"/>
</dbReference>
<evidence type="ECO:0000259" key="1">
    <source>
        <dbReference type="Pfam" id="PF01408"/>
    </source>
</evidence>
<dbReference type="InterPro" id="IPR055170">
    <property type="entry name" value="GFO_IDH_MocA-like_dom"/>
</dbReference>
<dbReference type="Pfam" id="PF01408">
    <property type="entry name" value="GFO_IDH_MocA"/>
    <property type="match status" value="1"/>
</dbReference>
<dbReference type="OrthoDB" id="9815825at2"/>
<comment type="caution">
    <text evidence="3">The sequence shown here is derived from an EMBL/GenBank/DDBJ whole genome shotgun (WGS) entry which is preliminary data.</text>
</comment>
<name>A0A399J7J8_9RHOB</name>
<dbReference type="PANTHER" id="PTHR43708">
    <property type="entry name" value="CONSERVED EXPRESSED OXIDOREDUCTASE (EUROFUNG)"/>
    <property type="match status" value="1"/>
</dbReference>
<dbReference type="SUPFAM" id="SSF51735">
    <property type="entry name" value="NAD(P)-binding Rossmann-fold domains"/>
    <property type="match status" value="1"/>
</dbReference>
<evidence type="ECO:0000259" key="2">
    <source>
        <dbReference type="Pfam" id="PF22725"/>
    </source>
</evidence>
<organism evidence="3 4">
    <name type="scientific">Pseudooceanicola sediminis</name>
    <dbReference type="NCBI Taxonomy" id="2211117"/>
    <lineage>
        <taxon>Bacteria</taxon>
        <taxon>Pseudomonadati</taxon>
        <taxon>Pseudomonadota</taxon>
        <taxon>Alphaproteobacteria</taxon>
        <taxon>Rhodobacterales</taxon>
        <taxon>Paracoccaceae</taxon>
        <taxon>Pseudooceanicola</taxon>
    </lineage>
</organism>
<dbReference type="InterPro" id="IPR051317">
    <property type="entry name" value="Gfo/Idh/MocA_oxidoreduct"/>
</dbReference>
<reference evidence="3 4" key="1">
    <citation type="submission" date="2018-08" db="EMBL/GenBank/DDBJ databases">
        <title>Pseudooceanicola sediminis CY03 in the family Rhodobacteracea.</title>
        <authorList>
            <person name="Zhang Y.-J."/>
        </authorList>
    </citation>
    <scope>NUCLEOTIDE SEQUENCE [LARGE SCALE GENOMIC DNA]</scope>
    <source>
        <strain evidence="3 4">CY03</strain>
    </source>
</reference>
<evidence type="ECO:0000313" key="3">
    <source>
        <dbReference type="EMBL" id="RII38716.1"/>
    </source>
</evidence>
<feature type="domain" description="GFO/IDH/MocA-like oxidoreductase" evidence="2">
    <location>
        <begin position="149"/>
        <end position="279"/>
    </location>
</feature>
<dbReference type="Proteomes" id="UP000265848">
    <property type="component" value="Unassembled WGS sequence"/>
</dbReference>
<dbReference type="SUPFAM" id="SSF55347">
    <property type="entry name" value="Glyceraldehyde-3-phosphate dehydrogenase-like, C-terminal domain"/>
    <property type="match status" value="1"/>
</dbReference>
<dbReference type="InterPro" id="IPR036291">
    <property type="entry name" value="NAD(P)-bd_dom_sf"/>
</dbReference>
<evidence type="ECO:0000313" key="4">
    <source>
        <dbReference type="Proteomes" id="UP000265848"/>
    </source>
</evidence>
<keyword evidence="4" id="KW-1185">Reference proteome</keyword>
<protein>
    <submittedName>
        <fullName evidence="3">Gfo/Idh/MocA family oxidoreductase</fullName>
    </submittedName>
</protein>
<proteinExistence type="predicted"/>
<dbReference type="Gene3D" id="3.40.50.720">
    <property type="entry name" value="NAD(P)-binding Rossmann-like Domain"/>
    <property type="match status" value="1"/>
</dbReference>
<dbReference type="PANTHER" id="PTHR43708:SF3">
    <property type="entry name" value="OXIDOREDUCTASE"/>
    <property type="match status" value="1"/>
</dbReference>
<dbReference type="RefSeq" id="WP_119399061.1">
    <property type="nucleotide sequence ID" value="NZ_QWJJ01000008.1"/>
</dbReference>
<feature type="domain" description="Gfo/Idh/MocA-like oxidoreductase N-terminal" evidence="1">
    <location>
        <begin position="11"/>
        <end position="138"/>
    </location>
</feature>
<gene>
    <name evidence="3" type="ORF">DL237_10695</name>
</gene>
<dbReference type="Gene3D" id="3.30.360.10">
    <property type="entry name" value="Dihydrodipicolinate Reductase, domain 2"/>
    <property type="match status" value="1"/>
</dbReference>
<dbReference type="EMBL" id="QWJJ01000008">
    <property type="protein sequence ID" value="RII38716.1"/>
    <property type="molecule type" value="Genomic_DNA"/>
</dbReference>
<dbReference type="AlphaFoldDB" id="A0A399J7J8"/>
<sequence>MSRFEGRSGPIRLGMVGGGQGALIGSVHRVAARLDGDYALVAGALSASPERAQASGVDAGLAADRIYDDFTAMAQREARLKDGIEAVAIVTPNHLHLPVAREFLKRGIHVICDKPLTGTLADAKKLQAAAEKSEALFVLTHTYSGYPMVREAQARVASGELGDIRLVQVEYAQDWLAEAPAPDNKQAAWRTDPARSGVGGAIADIGTHAWHLARFITGLQPEALAADLQSFVPGRTLDDNAHVMMRFAGGARGMLWSSQVAAGQENALRIRVYGTRAGLEWEQEHPNQLSITPLGGARCVITPGLAGNTDASARLVRVPAGHPEGYFEAFANLYREAASAIRAHRTGAALPEGVVFPSVADGVEGVAFVEACVRSSARDAKWVTL</sequence>
<dbReference type="InterPro" id="IPR000683">
    <property type="entry name" value="Gfo/Idh/MocA-like_OxRdtase_N"/>
</dbReference>
<dbReference type="GO" id="GO:0000166">
    <property type="term" value="F:nucleotide binding"/>
    <property type="evidence" value="ECO:0007669"/>
    <property type="project" value="InterPro"/>
</dbReference>
<accession>A0A399J7J8</accession>